<evidence type="ECO:0000313" key="20">
    <source>
        <dbReference type="Proteomes" id="UP000030753"/>
    </source>
</evidence>
<comment type="similarity">
    <text evidence="4">Belongs to the glycosyl hydrolase 3 family.</text>
</comment>
<dbReference type="InterPro" id="IPR017853">
    <property type="entry name" value="GH"/>
</dbReference>
<dbReference type="InterPro" id="IPR002772">
    <property type="entry name" value="Glyco_hydro_3_C"/>
</dbReference>
<comment type="pathway">
    <text evidence="3">Glycan metabolism; cellulose degradation.</text>
</comment>
<dbReference type="SUPFAM" id="SSF52279">
    <property type="entry name" value="Beta-D-glucan exohydrolase, C-terminal domain"/>
    <property type="match status" value="1"/>
</dbReference>
<evidence type="ECO:0000256" key="5">
    <source>
        <dbReference type="ARBA" id="ARBA00012744"/>
    </source>
</evidence>
<dbReference type="SUPFAM" id="SSF51445">
    <property type="entry name" value="(Trans)glycosidases"/>
    <property type="match status" value="1"/>
</dbReference>
<dbReference type="GO" id="GO:0005576">
    <property type="term" value="C:extracellular region"/>
    <property type="evidence" value="ECO:0007669"/>
    <property type="project" value="UniProtKB-SubCell"/>
</dbReference>
<evidence type="ECO:0000259" key="18">
    <source>
        <dbReference type="Pfam" id="PF01915"/>
    </source>
</evidence>
<accession>W9HRX8</accession>
<dbReference type="InterPro" id="IPR036962">
    <property type="entry name" value="Glyco_hydro_3_N_sf"/>
</dbReference>
<name>W9HRX8_FUSOX</name>
<evidence type="ECO:0000256" key="16">
    <source>
        <dbReference type="ARBA" id="ARBA00041601"/>
    </source>
</evidence>
<dbReference type="AlphaFoldDB" id="W9HRX8"/>
<comment type="function">
    <text evidence="13">Beta-glucosidases are one of a number of cellulolytic enzymes involved in the degradation of cellulosic biomass. Catalyzes the last step releasing glucose from the inhibitory cellobiose.</text>
</comment>
<evidence type="ECO:0000313" key="19">
    <source>
        <dbReference type="EMBL" id="EWY83584.1"/>
    </source>
</evidence>
<dbReference type="PANTHER" id="PTHR42715">
    <property type="entry name" value="BETA-GLUCOSIDASE"/>
    <property type="match status" value="1"/>
</dbReference>
<sequence>MCWHNWKVERLGFQGICFSDGPSGYARSDGVSIFPSGLTEAATWDKRLIYEHEQAVVIGERFRAKGAHVCLGPSCGPMGGSVLGWRNWDLISLASLCMRPRLETQRTQTTEEDGTVINALSSNIDEPGTASVMCSYNRVNQTYSCANHHLFSILKDELAFPGSVVSDWYATHGTASFANTGLDLEMPGPVRADYGRLNEMVERVLTLYFFLHQHEDFPALDPASATALSVNRFGYNTTQFAIKPVPARDVRGEYQRNTALENENDIGVFGNGAPYPAIGSVYFGYENASISYEVGTLDQGGGSGIVRNNELIAPLDANQERVRKQGSRVQVLLEHKDIIDGKFRSIYPIPDVCLVFLKAFAAEGRDRESPDLDWNTTKVVESVASLCSNTVVIVNGPAQYPGEEIGNSIVDVLWSEAEPASRLSYTIPRNTNDYSEPISNLTEPSNNPDEWSVDYTEAAGIGAHLDESKGKVFLHYAMMNMSDFMALQSRAQPIIDAALENSFKAPYLLDQVLALSALHLSTQDVVQASSFRRQVTELQTRALGLFNKAKDQISEDTYVPTFLFASLLGLHVLHETLCQRHDTLAEFVENFVSYLRLHRGVRAIAAKYWHNILHSDLQPLMYTKVVSEKTEEEVSGEDTRHLREFLKSSSTSSTSTEACLSALDRIQWVLDITKQEPPKSDVGPHAVMAWPLVIPDEYIEALYEHRPEALVVLAFYGAIIHRHREFWIFGHSGSFLIYLVARTVGSFWQYALAWPLQSLRDV</sequence>
<evidence type="ECO:0000256" key="15">
    <source>
        <dbReference type="ARBA" id="ARBA00041276"/>
    </source>
</evidence>
<evidence type="ECO:0000256" key="7">
    <source>
        <dbReference type="ARBA" id="ARBA00022729"/>
    </source>
</evidence>
<dbReference type="PRINTS" id="PR00133">
    <property type="entry name" value="GLHYDRLASE3"/>
</dbReference>
<dbReference type="Proteomes" id="UP000030753">
    <property type="component" value="Unassembled WGS sequence"/>
</dbReference>
<dbReference type="OrthoDB" id="416222at2759"/>
<evidence type="ECO:0000256" key="10">
    <source>
        <dbReference type="ARBA" id="ARBA00023277"/>
    </source>
</evidence>
<proteinExistence type="inferred from homology"/>
<dbReference type="EMBL" id="JH717847">
    <property type="protein sequence ID" value="EWY83584.1"/>
    <property type="molecule type" value="Genomic_DNA"/>
</dbReference>
<keyword evidence="9" id="KW-0325">Glycoprotein</keyword>
<evidence type="ECO:0000256" key="17">
    <source>
        <dbReference type="ARBA" id="ARBA00041808"/>
    </source>
</evidence>
<dbReference type="GO" id="GO:0009251">
    <property type="term" value="P:glucan catabolic process"/>
    <property type="evidence" value="ECO:0007669"/>
    <property type="project" value="TreeGrafter"/>
</dbReference>
<dbReference type="Gene3D" id="3.20.20.300">
    <property type="entry name" value="Glycoside hydrolase, family 3, N-terminal domain"/>
    <property type="match status" value="2"/>
</dbReference>
<dbReference type="EC" id="3.2.1.21" evidence="5"/>
<evidence type="ECO:0000256" key="13">
    <source>
        <dbReference type="ARBA" id="ARBA00024983"/>
    </source>
</evidence>
<dbReference type="PANTHER" id="PTHR42715:SF12">
    <property type="entry name" value="BETA-GLUCOSIDASE G-RELATED"/>
    <property type="match status" value="1"/>
</dbReference>
<dbReference type="HOGENOM" id="CLU_366021_0_0_1"/>
<evidence type="ECO:0000256" key="2">
    <source>
        <dbReference type="ARBA" id="ARBA00004613"/>
    </source>
</evidence>
<dbReference type="InterPro" id="IPR036881">
    <property type="entry name" value="Glyco_hydro_3_C_sf"/>
</dbReference>
<evidence type="ECO:0000256" key="14">
    <source>
        <dbReference type="ARBA" id="ARBA00039579"/>
    </source>
</evidence>
<dbReference type="InterPro" id="IPR001764">
    <property type="entry name" value="Glyco_hydro_3_N"/>
</dbReference>
<keyword evidence="11" id="KW-0326">Glycosidase</keyword>
<feature type="domain" description="Glycoside hydrolase family 3 C-terminal" evidence="18">
    <location>
        <begin position="263"/>
        <end position="461"/>
    </location>
</feature>
<evidence type="ECO:0000256" key="12">
    <source>
        <dbReference type="ARBA" id="ARBA00023326"/>
    </source>
</evidence>
<evidence type="ECO:0000256" key="9">
    <source>
        <dbReference type="ARBA" id="ARBA00023180"/>
    </source>
</evidence>
<keyword evidence="8" id="KW-0378">Hydrolase</keyword>
<organism evidence="19 20">
    <name type="scientific">Fusarium oxysporum NRRL 32931</name>
    <dbReference type="NCBI Taxonomy" id="660029"/>
    <lineage>
        <taxon>Eukaryota</taxon>
        <taxon>Fungi</taxon>
        <taxon>Dikarya</taxon>
        <taxon>Ascomycota</taxon>
        <taxon>Pezizomycotina</taxon>
        <taxon>Sordariomycetes</taxon>
        <taxon>Hypocreomycetidae</taxon>
        <taxon>Hypocreales</taxon>
        <taxon>Nectriaceae</taxon>
        <taxon>Fusarium</taxon>
        <taxon>Fusarium oxysporum species complex</taxon>
    </lineage>
</organism>
<keyword evidence="6" id="KW-0964">Secreted</keyword>
<keyword evidence="12" id="KW-0624">Polysaccharide degradation</keyword>
<dbReference type="Gene3D" id="3.40.50.1700">
    <property type="entry name" value="Glycoside hydrolase family 3 C-terminal domain"/>
    <property type="match status" value="2"/>
</dbReference>
<keyword evidence="10" id="KW-0119">Carbohydrate metabolism</keyword>
<dbReference type="Pfam" id="PF01915">
    <property type="entry name" value="Glyco_hydro_3_C"/>
    <property type="match status" value="1"/>
</dbReference>
<dbReference type="InterPro" id="IPR050288">
    <property type="entry name" value="Cellulose_deg_GH3"/>
</dbReference>
<evidence type="ECO:0000256" key="3">
    <source>
        <dbReference type="ARBA" id="ARBA00004987"/>
    </source>
</evidence>
<protein>
    <recommendedName>
        <fullName evidence="14">Probable beta-glucosidase G</fullName>
        <ecNumber evidence="5">3.2.1.21</ecNumber>
    </recommendedName>
    <alternativeName>
        <fullName evidence="15">Beta-D-glucoside glucohydrolase G</fullName>
    </alternativeName>
    <alternativeName>
        <fullName evidence="16">Cellobiase G</fullName>
    </alternativeName>
    <alternativeName>
        <fullName evidence="17">Gentiobiase G</fullName>
    </alternativeName>
</protein>
<evidence type="ECO:0000256" key="11">
    <source>
        <dbReference type="ARBA" id="ARBA00023295"/>
    </source>
</evidence>
<comment type="subcellular location">
    <subcellularLocation>
        <location evidence="2">Secreted</location>
    </subcellularLocation>
</comment>
<evidence type="ECO:0000256" key="4">
    <source>
        <dbReference type="ARBA" id="ARBA00005336"/>
    </source>
</evidence>
<keyword evidence="7" id="KW-0732">Signal</keyword>
<reference evidence="19 20" key="1">
    <citation type="submission" date="2011-06" db="EMBL/GenBank/DDBJ databases">
        <title>The Genome Sequence of Fusarium oxysporum FOSC 3-a.</title>
        <authorList>
            <consortium name="The Broad Institute Genome Sequencing Platform"/>
            <person name="Ma L.-J."/>
            <person name="Gale L.R."/>
            <person name="Schwartz D.C."/>
            <person name="Zhou S."/>
            <person name="Corby-Kistler H."/>
            <person name="Young S.K."/>
            <person name="Zeng Q."/>
            <person name="Gargeya S."/>
            <person name="Fitzgerald M."/>
            <person name="Haas B."/>
            <person name="Abouelleil A."/>
            <person name="Alvarado L."/>
            <person name="Arachchi H.M."/>
            <person name="Berlin A."/>
            <person name="Brown A."/>
            <person name="Chapman S.B."/>
            <person name="Chen Z."/>
            <person name="Dunbar C."/>
            <person name="Freedman E."/>
            <person name="Gearin G."/>
            <person name="Gellesch M."/>
            <person name="Goldberg J."/>
            <person name="Griggs A."/>
            <person name="Gujja S."/>
            <person name="Heiman D."/>
            <person name="Howarth C."/>
            <person name="Larson L."/>
            <person name="Lui A."/>
            <person name="MacDonald P.J.P."/>
            <person name="Mehta T."/>
            <person name="Montmayeur A."/>
            <person name="Murphy C."/>
            <person name="Neiman D."/>
            <person name="Pearson M."/>
            <person name="Priest M."/>
            <person name="Roberts A."/>
            <person name="Saif S."/>
            <person name="Shea T."/>
            <person name="Shenoy N."/>
            <person name="Sisk P."/>
            <person name="Stolte C."/>
            <person name="Sykes S."/>
            <person name="Wortman J."/>
            <person name="Nusbaum C."/>
            <person name="Birren B."/>
        </authorList>
    </citation>
    <scope>NUCLEOTIDE SEQUENCE [LARGE SCALE GENOMIC DNA]</scope>
    <source>
        <strain evidence="20">FOSC 3-a</strain>
    </source>
</reference>
<evidence type="ECO:0000256" key="6">
    <source>
        <dbReference type="ARBA" id="ARBA00022525"/>
    </source>
</evidence>
<evidence type="ECO:0000256" key="8">
    <source>
        <dbReference type="ARBA" id="ARBA00022801"/>
    </source>
</evidence>
<gene>
    <name evidence="19" type="ORF">FOYG_13391</name>
</gene>
<dbReference type="GO" id="GO:0008422">
    <property type="term" value="F:beta-glucosidase activity"/>
    <property type="evidence" value="ECO:0007669"/>
    <property type="project" value="UniProtKB-EC"/>
</dbReference>
<evidence type="ECO:0000256" key="1">
    <source>
        <dbReference type="ARBA" id="ARBA00000448"/>
    </source>
</evidence>
<comment type="catalytic activity">
    <reaction evidence="1">
        <text>Hydrolysis of terminal, non-reducing beta-D-glucosyl residues with release of beta-D-glucose.</text>
        <dbReference type="EC" id="3.2.1.21"/>
    </reaction>
</comment>